<accession>Q6UKF6</accession>
<evidence type="ECO:0000256" key="14">
    <source>
        <dbReference type="ARBA" id="ARBA00023136"/>
    </source>
</evidence>
<dbReference type="EC" id="7.1.1.2" evidence="3 16"/>
<geneLocation type="mitochondrion" evidence="19"/>
<dbReference type="InterPro" id="IPR001750">
    <property type="entry name" value="ND/Mrp_TM"/>
</dbReference>
<comment type="subcellular location">
    <subcellularLocation>
        <location evidence="1 16">Mitochondrion membrane</location>
        <topology evidence="1 16">Multi-pass membrane protein</topology>
    </subcellularLocation>
</comment>
<evidence type="ECO:0000256" key="3">
    <source>
        <dbReference type="ARBA" id="ARBA00012944"/>
    </source>
</evidence>
<comment type="function">
    <text evidence="16">Core subunit of the mitochondrial membrane respiratory chain NADH dehydrogenase (Complex I) which catalyzes electron transfer from NADH through the respiratory chain, using ubiquinone as an electron acceptor. Essential for the catalytic activity and assembly of complex I.</text>
</comment>
<feature type="transmembrane region" description="Helical" evidence="16">
    <location>
        <begin position="342"/>
        <end position="363"/>
    </location>
</feature>
<feature type="transmembrane region" description="Helical" evidence="16">
    <location>
        <begin position="61"/>
        <end position="79"/>
    </location>
</feature>
<feature type="transmembrane region" description="Helical" evidence="16">
    <location>
        <begin position="218"/>
        <end position="238"/>
    </location>
</feature>
<feature type="transmembrane region" description="Helical" evidence="16">
    <location>
        <begin position="250"/>
        <end position="272"/>
    </location>
</feature>
<feature type="transmembrane region" description="Helical" evidence="16">
    <location>
        <begin position="308"/>
        <end position="330"/>
    </location>
</feature>
<keyword evidence="6 16" id="KW-0679">Respiratory chain</keyword>
<evidence type="ECO:0000259" key="18">
    <source>
        <dbReference type="Pfam" id="PF01059"/>
    </source>
</evidence>
<evidence type="ECO:0000259" key="17">
    <source>
        <dbReference type="Pfam" id="PF00361"/>
    </source>
</evidence>
<dbReference type="GO" id="GO:0048039">
    <property type="term" value="F:ubiquinone binding"/>
    <property type="evidence" value="ECO:0007669"/>
    <property type="project" value="TreeGrafter"/>
</dbReference>
<keyword evidence="10 16" id="KW-1133">Transmembrane helix</keyword>
<dbReference type="Pfam" id="PF01059">
    <property type="entry name" value="Oxidored_q5_N"/>
    <property type="match status" value="1"/>
</dbReference>
<dbReference type="PANTHER" id="PTHR43507:SF20">
    <property type="entry name" value="NADH-UBIQUINONE OXIDOREDUCTASE CHAIN 4"/>
    <property type="match status" value="1"/>
</dbReference>
<proteinExistence type="inferred from homology"/>
<dbReference type="PANTHER" id="PTHR43507">
    <property type="entry name" value="NADH-UBIQUINONE OXIDOREDUCTASE CHAIN 4"/>
    <property type="match status" value="1"/>
</dbReference>
<dbReference type="PRINTS" id="PR01437">
    <property type="entry name" value="NUOXDRDTASE4"/>
</dbReference>
<evidence type="ECO:0000256" key="11">
    <source>
        <dbReference type="ARBA" id="ARBA00023027"/>
    </source>
</evidence>
<feature type="transmembrane region" description="Helical" evidence="16">
    <location>
        <begin position="279"/>
        <end position="302"/>
    </location>
</feature>
<evidence type="ECO:0000256" key="15">
    <source>
        <dbReference type="ARBA" id="ARBA00049551"/>
    </source>
</evidence>
<feature type="transmembrane region" description="Helical" evidence="16">
    <location>
        <begin position="114"/>
        <end position="133"/>
    </location>
</feature>
<evidence type="ECO:0000256" key="2">
    <source>
        <dbReference type="ARBA" id="ARBA00009025"/>
    </source>
</evidence>
<dbReference type="AlphaFoldDB" id="Q6UKF6"/>
<feature type="transmembrane region" description="Helical" evidence="16">
    <location>
        <begin position="145"/>
        <end position="165"/>
    </location>
</feature>
<keyword evidence="14 16" id="KW-0472">Membrane</keyword>
<dbReference type="EMBL" id="AY368231">
    <property type="protein sequence ID" value="AAR13394.1"/>
    <property type="molecule type" value="Genomic_DNA"/>
</dbReference>
<dbReference type="GO" id="GO:0008137">
    <property type="term" value="F:NADH dehydrogenase (ubiquinone) activity"/>
    <property type="evidence" value="ECO:0007669"/>
    <property type="project" value="UniProtKB-UniRule"/>
</dbReference>
<evidence type="ECO:0000256" key="4">
    <source>
        <dbReference type="ARBA" id="ARBA00021006"/>
    </source>
</evidence>
<evidence type="ECO:0000313" key="19">
    <source>
        <dbReference type="EMBL" id="AAR13394.1"/>
    </source>
</evidence>
<name>Q6UKF6_9BILA</name>
<comment type="similarity">
    <text evidence="2 16">Belongs to the complex I subunit 4 family.</text>
</comment>
<feature type="transmembrane region" description="Helical" evidence="16">
    <location>
        <begin position="429"/>
        <end position="452"/>
    </location>
</feature>
<protein>
    <recommendedName>
        <fullName evidence="4 16">NADH-ubiquinone oxidoreductase chain 4</fullName>
        <ecNumber evidence="3 16">7.1.1.2</ecNumber>
    </recommendedName>
</protein>
<evidence type="ECO:0000256" key="10">
    <source>
        <dbReference type="ARBA" id="ARBA00022989"/>
    </source>
</evidence>
<dbReference type="GO" id="GO:0015990">
    <property type="term" value="P:electron transport coupled proton transport"/>
    <property type="evidence" value="ECO:0007669"/>
    <property type="project" value="TreeGrafter"/>
</dbReference>
<dbReference type="GO" id="GO:0031966">
    <property type="term" value="C:mitochondrial membrane"/>
    <property type="evidence" value="ECO:0007669"/>
    <property type="project" value="UniProtKB-SubCell"/>
</dbReference>
<keyword evidence="9 16" id="KW-0249">Electron transport</keyword>
<evidence type="ECO:0000256" key="16">
    <source>
        <dbReference type="RuleBase" id="RU003297"/>
    </source>
</evidence>
<dbReference type="Pfam" id="PF00361">
    <property type="entry name" value="Proton_antipo_M"/>
    <property type="match status" value="1"/>
</dbReference>
<dbReference type="GO" id="GO:0042773">
    <property type="term" value="P:ATP synthesis coupled electron transport"/>
    <property type="evidence" value="ECO:0007669"/>
    <property type="project" value="InterPro"/>
</dbReference>
<feature type="transmembrane region" description="Helical" evidence="16">
    <location>
        <begin position="185"/>
        <end position="211"/>
    </location>
</feature>
<evidence type="ECO:0000256" key="6">
    <source>
        <dbReference type="ARBA" id="ARBA00022660"/>
    </source>
</evidence>
<keyword evidence="13 16" id="KW-0496">Mitochondrion</keyword>
<feature type="transmembrane region" description="Helical" evidence="16">
    <location>
        <begin position="21"/>
        <end position="41"/>
    </location>
</feature>
<evidence type="ECO:0000256" key="7">
    <source>
        <dbReference type="ARBA" id="ARBA00022692"/>
    </source>
</evidence>
<keyword evidence="8" id="KW-1278">Translocase</keyword>
<dbReference type="InterPro" id="IPR000260">
    <property type="entry name" value="NADH4_N"/>
</dbReference>
<evidence type="ECO:0000256" key="9">
    <source>
        <dbReference type="ARBA" id="ARBA00022982"/>
    </source>
</evidence>
<feature type="domain" description="NADH:ubiquinone oxidoreductase chain 4 N-terminal" evidence="18">
    <location>
        <begin position="1"/>
        <end position="104"/>
    </location>
</feature>
<dbReference type="GO" id="GO:0003954">
    <property type="term" value="F:NADH dehydrogenase activity"/>
    <property type="evidence" value="ECO:0007669"/>
    <property type="project" value="TreeGrafter"/>
</dbReference>
<sequence length="453" mass="50872">MLKLLTPWSLSLLLVILYKKFWETGILMMCYVLIFLMILFYSPLSSILISSNLFLADSMSMALIILSSWIFILMMLASWSILLKSNKKKEFYLWAISLILVLILSFSFNNALFFYFSFEASLVPIMMMILGWGYQPERLQASFYLILYTVGASLPLLAMLLKIYFSMKSLNFFYLATVSSFSFSSIGSFMWILIILAFLVSMPMFLFHLWLPKAHVEAPVAGSMILAGVLLKLGSYGFLRVASIFPMLNISFFSTVSSLSLWGAVITSLICLRQVDMKALIAYSSVGHMGLLLAGSLSGNFLGWESSLLMMLAHGVCSSGLFMLVNLIYEKSQNRSLFLTKGLLNLFPWLTLGWFLLSIINMAAPPSVNLASELLLVSSVISCCGLTLVTLGLISFLAAAYSLFIFTATSHGKISAYLTMESSLKAREYLNIMMHFIPLNIFIFKLDILMHWL</sequence>
<keyword evidence="5 16" id="KW-0813">Transport</keyword>
<comment type="catalytic activity">
    <reaction evidence="15 16">
        <text>a ubiquinone + NADH + 5 H(+)(in) = a ubiquinol + NAD(+) + 4 H(+)(out)</text>
        <dbReference type="Rhea" id="RHEA:29091"/>
        <dbReference type="Rhea" id="RHEA-COMP:9565"/>
        <dbReference type="Rhea" id="RHEA-COMP:9566"/>
        <dbReference type="ChEBI" id="CHEBI:15378"/>
        <dbReference type="ChEBI" id="CHEBI:16389"/>
        <dbReference type="ChEBI" id="CHEBI:17976"/>
        <dbReference type="ChEBI" id="CHEBI:57540"/>
        <dbReference type="ChEBI" id="CHEBI:57945"/>
        <dbReference type="EC" id="7.1.1.2"/>
    </reaction>
</comment>
<keyword evidence="12 16" id="KW-0830">Ubiquinone</keyword>
<reference evidence="19" key="1">
    <citation type="journal article" date="2004" name="Mol. Biol. Evol.">
        <title>The mitochondrial genome of Phoronis architecta--comparisons demonstrate that phoronids are lophotrochozoan protostomes.</title>
        <authorList>
            <person name="Helfenbein K.G."/>
            <person name="Boore J.L."/>
        </authorList>
    </citation>
    <scope>NUCLEOTIDE SEQUENCE</scope>
</reference>
<dbReference type="InterPro" id="IPR003918">
    <property type="entry name" value="NADH_UbQ_OxRdtase"/>
</dbReference>
<evidence type="ECO:0000256" key="1">
    <source>
        <dbReference type="ARBA" id="ARBA00004225"/>
    </source>
</evidence>
<keyword evidence="11 16" id="KW-0520">NAD</keyword>
<evidence type="ECO:0000256" key="5">
    <source>
        <dbReference type="ARBA" id="ARBA00022448"/>
    </source>
</evidence>
<keyword evidence="7 16" id="KW-0812">Transmembrane</keyword>
<feature type="transmembrane region" description="Helical" evidence="16">
    <location>
        <begin position="375"/>
        <end position="408"/>
    </location>
</feature>
<evidence type="ECO:0000256" key="12">
    <source>
        <dbReference type="ARBA" id="ARBA00023075"/>
    </source>
</evidence>
<feature type="domain" description="NADH:quinone oxidoreductase/Mrp antiporter transmembrane" evidence="17">
    <location>
        <begin position="110"/>
        <end position="395"/>
    </location>
</feature>
<feature type="transmembrane region" description="Helical" evidence="16">
    <location>
        <begin position="91"/>
        <end position="108"/>
    </location>
</feature>
<evidence type="ECO:0000256" key="8">
    <source>
        <dbReference type="ARBA" id="ARBA00022967"/>
    </source>
</evidence>
<evidence type="ECO:0000256" key="13">
    <source>
        <dbReference type="ARBA" id="ARBA00023128"/>
    </source>
</evidence>
<organism evidence="19">
    <name type="scientific">Phoronis psammophila</name>
    <dbReference type="NCBI Taxonomy" id="67897"/>
    <lineage>
        <taxon>Eukaryota</taxon>
        <taxon>Metazoa</taxon>
        <taxon>Spiralia</taxon>
        <taxon>Lophotrochozoa</taxon>
        <taxon>Phoronida</taxon>
        <taxon>Phoronidae</taxon>
        <taxon>Phoronis</taxon>
    </lineage>
</organism>